<evidence type="ECO:0000256" key="6">
    <source>
        <dbReference type="SAM" id="SignalP"/>
    </source>
</evidence>
<dbReference type="Gene3D" id="3.10.50.40">
    <property type="match status" value="2"/>
</dbReference>
<feature type="domain" description="PPIase FKBP-type" evidence="7">
    <location>
        <begin position="89"/>
        <end position="180"/>
    </location>
</feature>
<dbReference type="AlphaFoldDB" id="A0A0U4WYG5"/>
<dbReference type="Pfam" id="PF00254">
    <property type="entry name" value="FKBP_C"/>
    <property type="match status" value="2"/>
</dbReference>
<dbReference type="InterPro" id="IPR046357">
    <property type="entry name" value="PPIase_dom_sf"/>
</dbReference>
<accession>A0A0U4WYG5</accession>
<evidence type="ECO:0000313" key="9">
    <source>
        <dbReference type="Proteomes" id="UP000218965"/>
    </source>
</evidence>
<dbReference type="InterPro" id="IPR044609">
    <property type="entry name" value="FKBP2/11"/>
</dbReference>
<evidence type="ECO:0000256" key="2">
    <source>
        <dbReference type="ARBA" id="ARBA00013194"/>
    </source>
</evidence>
<evidence type="ECO:0000256" key="1">
    <source>
        <dbReference type="ARBA" id="ARBA00000971"/>
    </source>
</evidence>
<dbReference type="EMBL" id="AP017315">
    <property type="protein sequence ID" value="BAU32664.1"/>
    <property type="molecule type" value="Genomic_DNA"/>
</dbReference>
<evidence type="ECO:0000313" key="8">
    <source>
        <dbReference type="EMBL" id="BAU32664.1"/>
    </source>
</evidence>
<dbReference type="EC" id="5.2.1.8" evidence="2 5"/>
<comment type="catalytic activity">
    <reaction evidence="1 5">
        <text>[protein]-peptidylproline (omega=180) = [protein]-peptidylproline (omega=0)</text>
        <dbReference type="Rhea" id="RHEA:16237"/>
        <dbReference type="Rhea" id="RHEA-COMP:10747"/>
        <dbReference type="Rhea" id="RHEA-COMP:10748"/>
        <dbReference type="ChEBI" id="CHEBI:83833"/>
        <dbReference type="ChEBI" id="CHEBI:83834"/>
        <dbReference type="EC" id="5.2.1.8"/>
    </reaction>
</comment>
<evidence type="ECO:0000259" key="7">
    <source>
        <dbReference type="PROSITE" id="PS50059"/>
    </source>
</evidence>
<evidence type="ECO:0000256" key="3">
    <source>
        <dbReference type="ARBA" id="ARBA00023110"/>
    </source>
</evidence>
<feature type="domain" description="PPIase FKBP-type" evidence="7">
    <location>
        <begin position="238"/>
        <end position="327"/>
    </location>
</feature>
<name>A0A0U4WYG5_9MICO</name>
<keyword evidence="6" id="KW-0732">Signal</keyword>
<organism evidence="8 9">
    <name type="scientific">Microcella alkaliphila</name>
    <dbReference type="NCBI Taxonomy" id="279828"/>
    <lineage>
        <taxon>Bacteria</taxon>
        <taxon>Bacillati</taxon>
        <taxon>Actinomycetota</taxon>
        <taxon>Actinomycetes</taxon>
        <taxon>Micrococcales</taxon>
        <taxon>Microbacteriaceae</taxon>
        <taxon>Microcella</taxon>
    </lineage>
</organism>
<protein>
    <recommendedName>
        <fullName evidence="2 5">peptidylprolyl isomerase</fullName>
        <ecNumber evidence="2 5">5.2.1.8</ecNumber>
    </recommendedName>
</protein>
<sequence>MRHSTVFSSLIAAGLVVGLAACTPSGESTSSERDTADGSCAVAGAASDAVTIDGDYGQKPVYEFDGPLSPDTTERTIVSEGDGAEIDEGDIVDLNYSIINGATAEEIESTYDQGTSVQLRVDTLAPVLSGLSKTIACATEGSRIVGVIPPVDAFGEAGAPEFGLEASQSLVFIADIVRIAPEPLVRAEGEPQEAPADFPVVELAESGVPTITIPDAEPPAGYEEATLILGDGDVVPDGATVTVHYTGINWNTGEVFDSSWERGQPASFPTGGVIPGFRDALVGSTVGSQIVAIIPPELGYGPQGGTPDGSIGADDTIVFVVDILGFAG</sequence>
<dbReference type="PROSITE" id="PS51257">
    <property type="entry name" value="PROKAR_LIPOPROTEIN"/>
    <property type="match status" value="1"/>
</dbReference>
<dbReference type="Proteomes" id="UP000218965">
    <property type="component" value="Chromosome"/>
</dbReference>
<keyword evidence="3 5" id="KW-0697">Rotamase</keyword>
<dbReference type="OrthoDB" id="25996at2"/>
<dbReference type="PANTHER" id="PTHR45779">
    <property type="entry name" value="PEPTIDYLPROLYL ISOMERASE"/>
    <property type="match status" value="1"/>
</dbReference>
<feature type="signal peptide" evidence="6">
    <location>
        <begin position="1"/>
        <end position="20"/>
    </location>
</feature>
<dbReference type="GO" id="GO:0003755">
    <property type="term" value="F:peptidyl-prolyl cis-trans isomerase activity"/>
    <property type="evidence" value="ECO:0007669"/>
    <property type="project" value="UniProtKB-KW"/>
</dbReference>
<dbReference type="SUPFAM" id="SSF54534">
    <property type="entry name" value="FKBP-like"/>
    <property type="match status" value="2"/>
</dbReference>
<dbReference type="InterPro" id="IPR001179">
    <property type="entry name" value="PPIase_FKBP_dom"/>
</dbReference>
<proteinExistence type="predicted"/>
<gene>
    <name evidence="8" type="ORF">MalAC0309_1816</name>
</gene>
<reference evidence="8 9" key="2">
    <citation type="submission" date="2016-01" db="EMBL/GenBank/DDBJ databases">
        <title>Microcella alkaliphila JAM AC0309 whole genome shotgun sequence.</title>
        <authorList>
            <person name="Kurata A."/>
            <person name="Hirose Y."/>
            <person name="Kishimoto N."/>
            <person name="Kobayashi T."/>
        </authorList>
    </citation>
    <scope>NUCLEOTIDE SEQUENCE [LARGE SCALE GENOMIC DNA]</scope>
    <source>
        <strain evidence="8 9">JAM AC0309</strain>
    </source>
</reference>
<feature type="chain" id="PRO_5006853842" description="peptidylprolyl isomerase" evidence="6">
    <location>
        <begin position="21"/>
        <end position="328"/>
    </location>
</feature>
<keyword evidence="4 5" id="KW-0413">Isomerase</keyword>
<reference evidence="9" key="1">
    <citation type="submission" date="2015-12" db="EMBL/GenBank/DDBJ databases">
        <authorList>
            <person name="Shamseldin A."/>
            <person name="Moawad H."/>
            <person name="Abd El-Rahim W.M."/>
            <person name="Sadowsky M.J."/>
        </authorList>
    </citation>
    <scope>NUCLEOTIDE SEQUENCE [LARGE SCALE GENOMIC DNA]</scope>
    <source>
        <strain evidence="9">JAM AC0309</strain>
    </source>
</reference>
<dbReference type="RefSeq" id="WP_096422008.1">
    <property type="nucleotide sequence ID" value="NZ_AP017315.1"/>
</dbReference>
<evidence type="ECO:0000256" key="5">
    <source>
        <dbReference type="PROSITE-ProRule" id="PRU00277"/>
    </source>
</evidence>
<dbReference type="PROSITE" id="PS50059">
    <property type="entry name" value="FKBP_PPIASE"/>
    <property type="match status" value="2"/>
</dbReference>
<dbReference type="KEGG" id="malk:MalAC0309_1816"/>
<evidence type="ECO:0000256" key="4">
    <source>
        <dbReference type="ARBA" id="ARBA00023235"/>
    </source>
</evidence>
<dbReference type="PANTHER" id="PTHR45779:SF7">
    <property type="entry name" value="PEPTIDYLPROLYL ISOMERASE"/>
    <property type="match status" value="1"/>
</dbReference>